<keyword evidence="3" id="KW-0812">Transmembrane</keyword>
<dbReference type="EnsemblMetazoa" id="BGLB017247-RA">
    <property type="protein sequence ID" value="BGLB017247-PA"/>
    <property type="gene ID" value="BGLB017247"/>
</dbReference>
<gene>
    <name evidence="7" type="primary">106064978</name>
</gene>
<dbReference type="RefSeq" id="XP_013079129.2">
    <property type="nucleotide sequence ID" value="XM_013223675.2"/>
</dbReference>
<dbReference type="GO" id="GO:0016020">
    <property type="term" value="C:membrane"/>
    <property type="evidence" value="ECO:0007669"/>
    <property type="project" value="UniProtKB-SubCell"/>
</dbReference>
<dbReference type="OrthoDB" id="10267969at2759"/>
<evidence type="ECO:0000313" key="7">
    <source>
        <dbReference type="EnsemblMetazoa" id="BGLB017247-PA"/>
    </source>
</evidence>
<keyword evidence="4" id="KW-1133">Transmembrane helix</keyword>
<dbReference type="Pfam" id="PF04117">
    <property type="entry name" value="Mpv17_PMP22"/>
    <property type="match status" value="1"/>
</dbReference>
<dbReference type="KEGG" id="bgt:106064978"/>
<dbReference type="VEuPathDB" id="VectorBase:BGLAX_028992"/>
<evidence type="ECO:0000313" key="8">
    <source>
        <dbReference type="Proteomes" id="UP000076420"/>
    </source>
</evidence>
<dbReference type="RefSeq" id="XP_013079128.2">
    <property type="nucleotide sequence ID" value="XM_013223674.2"/>
</dbReference>
<comment type="similarity">
    <text evidence="2">Belongs to the peroxisomal membrane protein PXMP2/4 family.</text>
</comment>
<dbReference type="GO" id="GO:0005739">
    <property type="term" value="C:mitochondrion"/>
    <property type="evidence" value="ECO:0007669"/>
    <property type="project" value="TreeGrafter"/>
</dbReference>
<dbReference type="EnsemblMetazoa" id="BGLB017247-RC">
    <property type="protein sequence ID" value="BGLB017247-PC"/>
    <property type="gene ID" value="BGLB017247"/>
</dbReference>
<comment type="subcellular location">
    <subcellularLocation>
        <location evidence="1">Membrane</location>
        <topology evidence="1">Multi-pass membrane protein</topology>
    </subcellularLocation>
</comment>
<dbReference type="InterPro" id="IPR007248">
    <property type="entry name" value="Mpv17_PMP22"/>
</dbReference>
<evidence type="ECO:0000256" key="4">
    <source>
        <dbReference type="ARBA" id="ARBA00022989"/>
    </source>
</evidence>
<evidence type="ECO:0000256" key="3">
    <source>
        <dbReference type="ARBA" id="ARBA00022692"/>
    </source>
</evidence>
<name>A0A2C9KBN8_BIOGL</name>
<keyword evidence="5" id="KW-0472">Membrane</keyword>
<evidence type="ECO:0000256" key="6">
    <source>
        <dbReference type="SAM" id="MobiDB-lite"/>
    </source>
</evidence>
<dbReference type="Proteomes" id="UP000076420">
    <property type="component" value="Unassembled WGS sequence"/>
</dbReference>
<dbReference type="PANTHER" id="PTHR11266">
    <property type="entry name" value="PEROXISOMAL MEMBRANE PROTEIN 2, PXMP2 MPV17"/>
    <property type="match status" value="1"/>
</dbReference>
<reference evidence="7" key="1">
    <citation type="submission" date="2020-05" db="UniProtKB">
        <authorList>
            <consortium name="EnsemblMetazoa"/>
        </authorList>
    </citation>
    <scope>IDENTIFICATION</scope>
    <source>
        <strain evidence="7">BB02</strain>
    </source>
</reference>
<evidence type="ECO:0000256" key="1">
    <source>
        <dbReference type="ARBA" id="ARBA00004141"/>
    </source>
</evidence>
<dbReference type="AlphaFoldDB" id="A0A2C9KBN8"/>
<dbReference type="PANTHER" id="PTHR11266:SF8">
    <property type="entry name" value="MPV17-LIKE PROTEIN 2"/>
    <property type="match status" value="1"/>
</dbReference>
<dbReference type="STRING" id="6526.A0A2C9KBN8"/>
<accession>A0A2C9KBN8</accession>
<feature type="region of interest" description="Disordered" evidence="6">
    <location>
        <begin position="419"/>
        <end position="439"/>
    </location>
</feature>
<dbReference type="VEuPathDB" id="VectorBase:BGLB017247"/>
<sequence>MKDHESTEEHIAATKLLHFVGLAGTWFDWFFDEHLLLANVLSAGLLLGLGDLTVQTIEQTMAGQQSRSRGFDMIRNRRTMIIGVILGLCDHLWYEGLDHYLRGNSLDIILKKVLLDQIIAGPFFCSAFIVGMCVLEGLSGSLVYKEWKETFPIIYKADWMFWPAAQMVNFYLVPPKYRVFYVNALTFVWNSFLSYKKHNNVLNGANTSVNSILGFRTEIKNGFIFNTSKKPKCSPHASYFSERQRIFKNRSPQSVTRKVCKDSPTKASVKFATPKTMKKKKVSIRKKLGSNAKKQTLGPTLVQNNSNSDLRYSALEDQLMELHERINYLTDVTTDSLQSLDKAVVETRNDLNRVGLMMADALVALEETKLGLVNIAKQIISVVHLEGKKESETIATLVHNIIEKFETKLQSIQYSVDSGAPETVGKTQERDTSKQFTYL</sequence>
<evidence type="ECO:0000256" key="5">
    <source>
        <dbReference type="ARBA" id="ARBA00023136"/>
    </source>
</evidence>
<evidence type="ECO:0000256" key="2">
    <source>
        <dbReference type="ARBA" id="ARBA00006824"/>
    </source>
</evidence>
<protein>
    <submittedName>
        <fullName evidence="7">Uncharacterized protein</fullName>
    </submittedName>
</protein>
<dbReference type="GO" id="GO:0061668">
    <property type="term" value="P:mitochondrial ribosome assembly"/>
    <property type="evidence" value="ECO:0007669"/>
    <property type="project" value="TreeGrafter"/>
</dbReference>
<proteinExistence type="inferred from homology"/>
<organism evidence="7 8">
    <name type="scientific">Biomphalaria glabrata</name>
    <name type="common">Bloodfluke planorb</name>
    <name type="synonym">Freshwater snail</name>
    <dbReference type="NCBI Taxonomy" id="6526"/>
    <lineage>
        <taxon>Eukaryota</taxon>
        <taxon>Metazoa</taxon>
        <taxon>Spiralia</taxon>
        <taxon>Lophotrochozoa</taxon>
        <taxon>Mollusca</taxon>
        <taxon>Gastropoda</taxon>
        <taxon>Heterobranchia</taxon>
        <taxon>Euthyneura</taxon>
        <taxon>Panpulmonata</taxon>
        <taxon>Hygrophila</taxon>
        <taxon>Lymnaeoidea</taxon>
        <taxon>Planorbidae</taxon>
        <taxon>Biomphalaria</taxon>
    </lineage>
</organism>